<accession>A0AAD1R2E5</accession>
<evidence type="ECO:0000313" key="3">
    <source>
        <dbReference type="Proteomes" id="UP001295444"/>
    </source>
</evidence>
<dbReference type="Proteomes" id="UP001295444">
    <property type="component" value="Chromosome 01"/>
</dbReference>
<feature type="compositionally biased region" description="Basic and acidic residues" evidence="1">
    <location>
        <begin position="1"/>
        <end position="10"/>
    </location>
</feature>
<gene>
    <name evidence="2" type="ORF">PECUL_23A020306</name>
</gene>
<feature type="region of interest" description="Disordered" evidence="1">
    <location>
        <begin position="1"/>
        <end position="75"/>
    </location>
</feature>
<proteinExistence type="predicted"/>
<protein>
    <submittedName>
        <fullName evidence="2">Uncharacterized protein</fullName>
    </submittedName>
</protein>
<feature type="non-terminal residue" evidence="2">
    <location>
        <position position="1"/>
    </location>
</feature>
<sequence>RQVEDLENRGRRNNIRVRGLPESEGETPREGLGLLDAPEGAQHRGGVGSKHGLTEDMKLSNRAGPRVGGRGTRDMAGRCTLEESLALLRDASIGIINQSDHAPNT</sequence>
<organism evidence="2 3">
    <name type="scientific">Pelobates cultripes</name>
    <name type="common">Western spadefoot toad</name>
    <dbReference type="NCBI Taxonomy" id="61616"/>
    <lineage>
        <taxon>Eukaryota</taxon>
        <taxon>Metazoa</taxon>
        <taxon>Chordata</taxon>
        <taxon>Craniata</taxon>
        <taxon>Vertebrata</taxon>
        <taxon>Euteleostomi</taxon>
        <taxon>Amphibia</taxon>
        <taxon>Batrachia</taxon>
        <taxon>Anura</taxon>
        <taxon>Pelobatoidea</taxon>
        <taxon>Pelobatidae</taxon>
        <taxon>Pelobates</taxon>
    </lineage>
</organism>
<feature type="non-terminal residue" evidence="2">
    <location>
        <position position="105"/>
    </location>
</feature>
<reference evidence="2" key="1">
    <citation type="submission" date="2022-03" db="EMBL/GenBank/DDBJ databases">
        <authorList>
            <person name="Alioto T."/>
            <person name="Alioto T."/>
            <person name="Gomez Garrido J."/>
        </authorList>
    </citation>
    <scope>NUCLEOTIDE SEQUENCE</scope>
</reference>
<keyword evidence="3" id="KW-1185">Reference proteome</keyword>
<dbReference type="AlphaFoldDB" id="A0AAD1R2E5"/>
<name>A0AAD1R2E5_PELCU</name>
<evidence type="ECO:0000256" key="1">
    <source>
        <dbReference type="SAM" id="MobiDB-lite"/>
    </source>
</evidence>
<evidence type="ECO:0000313" key="2">
    <source>
        <dbReference type="EMBL" id="CAH2222530.1"/>
    </source>
</evidence>
<dbReference type="EMBL" id="OW240912">
    <property type="protein sequence ID" value="CAH2222530.1"/>
    <property type="molecule type" value="Genomic_DNA"/>
</dbReference>